<comment type="caution">
    <text evidence="3">The sequence shown here is derived from an EMBL/GenBank/DDBJ whole genome shotgun (WGS) entry which is preliminary data.</text>
</comment>
<reference evidence="3 4" key="1">
    <citation type="journal article" date="2018" name="IMA Fungus">
        <title>IMA Genome-F 9: Draft genome sequence of Annulohypoxylon stygium, Aspergillus mulundensis, Berkeleyomyces basicola (syn. Thielaviopsis basicola), Ceratocystis smalleyi, two Cercospora beticola strains, Coleophoma cylindrospora, Fusarium fracticaudum, Phialophora cf. hyalina, and Morchella septimelata.</title>
        <authorList>
            <person name="Wingfield B.D."/>
            <person name="Bills G.F."/>
            <person name="Dong Y."/>
            <person name="Huang W."/>
            <person name="Nel W.J."/>
            <person name="Swalarsk-Parry B.S."/>
            <person name="Vaghefi N."/>
            <person name="Wilken P.M."/>
            <person name="An Z."/>
            <person name="de Beer Z.W."/>
            <person name="De Vos L."/>
            <person name="Chen L."/>
            <person name="Duong T.A."/>
            <person name="Gao Y."/>
            <person name="Hammerbacher A."/>
            <person name="Kikkert J.R."/>
            <person name="Li Y."/>
            <person name="Li H."/>
            <person name="Li K."/>
            <person name="Li Q."/>
            <person name="Liu X."/>
            <person name="Ma X."/>
            <person name="Naidoo K."/>
            <person name="Pethybridge S.J."/>
            <person name="Sun J."/>
            <person name="Steenkamp E.T."/>
            <person name="van der Nest M.A."/>
            <person name="van Wyk S."/>
            <person name="Wingfield M.J."/>
            <person name="Xiong C."/>
            <person name="Yue Q."/>
            <person name="Zhang X."/>
        </authorList>
    </citation>
    <scope>NUCLEOTIDE SEQUENCE [LARGE SCALE GENOMIC DNA]</scope>
    <source>
        <strain evidence="3 4">BP6252</strain>
    </source>
</reference>
<proteinExistence type="predicted"/>
<dbReference type="AlphaFoldDB" id="A0A3D8RLJ5"/>
<evidence type="ECO:0000256" key="1">
    <source>
        <dbReference type="SAM" id="MobiDB-lite"/>
    </source>
</evidence>
<sequence>MNRFVPSDSSRDLSRGSGADVLTIDDLRDQIKSLYVRKDMTLDSVAKILQTRLNITISPMLKKKINQWKLTKRKNSSLQPKQRVSNFIPRLPNTMVKHDVSSKARSTCPEDGDCCFSGYAFVDQQAPKNERRHERSSSAKPLDYRSPPNVESQYRYAWSISPQIKLVMDTTIASFRAYVSTGLAPRLPLSSVNEAPSLSNEPVVSHRPELNLPECIIEFVENVRDAFENDGHMPSEAMTQSFDKAFSALKSILRSEHFVAMLLLAEVAGLFILRGRPDVCQIFVKHVYNLSRIIFNSRHPVTIFAEGLLSLPDTENLSSVLREIFCDVMRDAIGPQDPFSCCMILCQRNAILNRREFQATDLFDHATDIVQFAEEFIQKEDWVFLEGVLWRWPEYIIRCPVGTMDTLDVWSVNLRPLGLLGYALISQGKHKRAENVLVQAVDIMSERLGSGHPTTHETIGYLTRCRATKVSDNFQVSNTVIKTLLSEAISPI</sequence>
<dbReference type="InterPro" id="IPR025676">
    <property type="entry name" value="Clr5_dom"/>
</dbReference>
<dbReference type="InterPro" id="IPR011990">
    <property type="entry name" value="TPR-like_helical_dom_sf"/>
</dbReference>
<evidence type="ECO:0000313" key="3">
    <source>
        <dbReference type="EMBL" id="RDW74806.1"/>
    </source>
</evidence>
<dbReference type="Pfam" id="PF14420">
    <property type="entry name" value="Clr5"/>
    <property type="match status" value="1"/>
</dbReference>
<dbReference type="EMBL" id="PDLM01000006">
    <property type="protein sequence ID" value="RDW74806.1"/>
    <property type="molecule type" value="Genomic_DNA"/>
</dbReference>
<dbReference type="OrthoDB" id="5308957at2759"/>
<feature type="region of interest" description="Disordered" evidence="1">
    <location>
        <begin position="126"/>
        <end position="146"/>
    </location>
</feature>
<feature type="domain" description="Clr5" evidence="2">
    <location>
        <begin position="25"/>
        <end position="72"/>
    </location>
</feature>
<evidence type="ECO:0000259" key="2">
    <source>
        <dbReference type="Pfam" id="PF14420"/>
    </source>
</evidence>
<evidence type="ECO:0000313" key="4">
    <source>
        <dbReference type="Proteomes" id="UP000256645"/>
    </source>
</evidence>
<dbReference type="Gene3D" id="1.25.40.10">
    <property type="entry name" value="Tetratricopeptide repeat domain"/>
    <property type="match status" value="1"/>
</dbReference>
<feature type="compositionally biased region" description="Basic and acidic residues" evidence="1">
    <location>
        <begin position="128"/>
        <end position="137"/>
    </location>
</feature>
<gene>
    <name evidence="3" type="ORF">BP6252_05948</name>
</gene>
<protein>
    <recommendedName>
        <fullName evidence="2">Clr5 domain-containing protein</fullName>
    </recommendedName>
</protein>
<organism evidence="3 4">
    <name type="scientific">Coleophoma cylindrospora</name>
    <dbReference type="NCBI Taxonomy" id="1849047"/>
    <lineage>
        <taxon>Eukaryota</taxon>
        <taxon>Fungi</taxon>
        <taxon>Dikarya</taxon>
        <taxon>Ascomycota</taxon>
        <taxon>Pezizomycotina</taxon>
        <taxon>Leotiomycetes</taxon>
        <taxon>Helotiales</taxon>
        <taxon>Dermateaceae</taxon>
        <taxon>Coleophoma</taxon>
    </lineage>
</organism>
<name>A0A3D8RLJ5_9HELO</name>
<dbReference type="Proteomes" id="UP000256645">
    <property type="component" value="Unassembled WGS sequence"/>
</dbReference>
<keyword evidence="4" id="KW-1185">Reference proteome</keyword>
<accession>A0A3D8RLJ5</accession>